<evidence type="ECO:0000256" key="1">
    <source>
        <dbReference type="ARBA" id="ARBA00004141"/>
    </source>
</evidence>
<evidence type="ECO:0000256" key="6">
    <source>
        <dbReference type="SAM" id="Phobius"/>
    </source>
</evidence>
<feature type="transmembrane region" description="Helical" evidence="6">
    <location>
        <begin position="109"/>
        <end position="132"/>
    </location>
</feature>
<keyword evidence="3 6" id="KW-0812">Transmembrane</keyword>
<feature type="transmembrane region" description="Helical" evidence="6">
    <location>
        <begin position="152"/>
        <end position="170"/>
    </location>
</feature>
<keyword evidence="8" id="KW-1185">Reference proteome</keyword>
<dbReference type="PANTHER" id="PTHR31645:SF0">
    <property type="entry name" value="OLIGOPEPTIDE TRANSPORTER YGL114W-RELATED"/>
    <property type="match status" value="1"/>
</dbReference>
<feature type="transmembrane region" description="Helical" evidence="6">
    <location>
        <begin position="78"/>
        <end position="97"/>
    </location>
</feature>
<gene>
    <name evidence="7" type="ORF">JYK02_03950</name>
</gene>
<dbReference type="InterPro" id="IPR045035">
    <property type="entry name" value="YSL-like"/>
</dbReference>
<feature type="transmembrane region" description="Helical" evidence="6">
    <location>
        <begin position="463"/>
        <end position="485"/>
    </location>
</feature>
<accession>A0ABS3D4Q8</accession>
<evidence type="ECO:0000256" key="5">
    <source>
        <dbReference type="ARBA" id="ARBA00023136"/>
    </source>
</evidence>
<dbReference type="RefSeq" id="WP_207048498.1">
    <property type="nucleotide sequence ID" value="NZ_JAFIMU010000002.1"/>
</dbReference>
<dbReference type="Pfam" id="PF03169">
    <property type="entry name" value="OPT"/>
    <property type="match status" value="1"/>
</dbReference>
<feature type="transmembrane region" description="Helical" evidence="6">
    <location>
        <begin position="594"/>
        <end position="617"/>
    </location>
</feature>
<feature type="transmembrane region" description="Helical" evidence="6">
    <location>
        <begin position="255"/>
        <end position="279"/>
    </location>
</feature>
<evidence type="ECO:0000256" key="4">
    <source>
        <dbReference type="ARBA" id="ARBA00022989"/>
    </source>
</evidence>
<dbReference type="Proteomes" id="UP000664052">
    <property type="component" value="Unassembled WGS sequence"/>
</dbReference>
<comment type="subcellular location">
    <subcellularLocation>
        <location evidence="1">Membrane</location>
        <topology evidence="1">Multi-pass membrane protein</topology>
    </subcellularLocation>
</comment>
<organism evidence="7 8">
    <name type="scientific">Corallococcus macrosporus</name>
    <dbReference type="NCBI Taxonomy" id="35"/>
    <lineage>
        <taxon>Bacteria</taxon>
        <taxon>Pseudomonadati</taxon>
        <taxon>Myxococcota</taxon>
        <taxon>Myxococcia</taxon>
        <taxon>Myxococcales</taxon>
        <taxon>Cystobacterineae</taxon>
        <taxon>Myxococcaceae</taxon>
        <taxon>Corallococcus</taxon>
    </lineage>
</organism>
<protein>
    <submittedName>
        <fullName evidence="7">OPT/YSL family transporter</fullName>
    </submittedName>
</protein>
<evidence type="ECO:0000256" key="2">
    <source>
        <dbReference type="ARBA" id="ARBA00022448"/>
    </source>
</evidence>
<comment type="caution">
    <text evidence="7">The sequence shown here is derived from an EMBL/GenBank/DDBJ whole genome shotgun (WGS) entry which is preliminary data.</text>
</comment>
<evidence type="ECO:0000256" key="3">
    <source>
        <dbReference type="ARBA" id="ARBA00022692"/>
    </source>
</evidence>
<reference evidence="7 8" key="1">
    <citation type="submission" date="2021-02" db="EMBL/GenBank/DDBJ databases">
        <title>De Novo genome assembly of isolated myxobacteria.</title>
        <authorList>
            <person name="Stevens D.C."/>
        </authorList>
    </citation>
    <scope>NUCLEOTIDE SEQUENCE [LARGE SCALE GENOMIC DNA]</scope>
    <source>
        <strain evidence="7 8">ATCC 29039</strain>
    </source>
</reference>
<evidence type="ECO:0000313" key="8">
    <source>
        <dbReference type="Proteomes" id="UP000664052"/>
    </source>
</evidence>
<feature type="transmembrane region" description="Helical" evidence="6">
    <location>
        <begin position="556"/>
        <end position="582"/>
    </location>
</feature>
<keyword evidence="5 6" id="KW-0472">Membrane</keyword>
<keyword evidence="4 6" id="KW-1133">Transmembrane helix</keyword>
<evidence type="ECO:0000313" key="7">
    <source>
        <dbReference type="EMBL" id="MBN8226656.1"/>
    </source>
</evidence>
<dbReference type="PANTHER" id="PTHR31645">
    <property type="entry name" value="OLIGOPEPTIDE TRANSPORTER YGL114W-RELATED"/>
    <property type="match status" value="1"/>
</dbReference>
<feature type="transmembrane region" description="Helical" evidence="6">
    <location>
        <begin position="299"/>
        <end position="321"/>
    </location>
</feature>
<feature type="transmembrane region" description="Helical" evidence="6">
    <location>
        <begin position="526"/>
        <end position="544"/>
    </location>
</feature>
<feature type="transmembrane region" description="Helical" evidence="6">
    <location>
        <begin position="50"/>
        <end position="72"/>
    </location>
</feature>
<dbReference type="InterPro" id="IPR004813">
    <property type="entry name" value="OPT"/>
</dbReference>
<sequence>MPAPAPRAVPAGDTPTDASLTLLSIPGATQAEVDTYWLRHVYQGDRLPQLTLRAVALGAGLGVLTCATNLYAGLKTGVAFGVAVTAALLASATHGALRRLSPRGAGAPLSLLELGCAQTVASSAGYATGGALVSVQGAWLLTTGHHLPGVTLLAWTFLLSALGVLFAVPLKRQLVDREQLPFASGTAAAATARALHAGGEEAGPRLRMLGVGGWVAGALTLARDGFGRVPYAYAFPGTLGGVSLERLGFALETGLMPVGGGALLGVRVTASMLLGALVVHGVVAPRLMAAGVVAPDGDFLAWALWPGAAALTTASLLQFALQARVWGRALSGLRGGVSRQAPHPIEALQVPGQWWVAGMLVLTPATVALARVGFDVPVPHALLAVALSFVLCLISCRVTGETDVSPVGALGQVTQLTYGVLLPGDVRANLATAGITVNAASSSADLLTDLKAGHLLGANPRRVFLAQLVGCVVGALVVVPLFYLLVPEPSVLGSERFPAPAATVTAGVARVLASGLGAVSVDLRIAMAWAALAAAVLTLGEQALPERFRRWTPSAVGVGLACLLPASTCLGFFLGGLGWELARRWRPASEGPGVTLAAGLIAGEGLVGVGIVLARALW</sequence>
<keyword evidence="2" id="KW-0813">Transport</keyword>
<dbReference type="EMBL" id="JAFIMU010000002">
    <property type="protein sequence ID" value="MBN8226656.1"/>
    <property type="molecule type" value="Genomic_DNA"/>
</dbReference>
<proteinExistence type="predicted"/>
<name>A0ABS3D4Q8_9BACT</name>